<dbReference type="InterPro" id="IPR032788">
    <property type="entry name" value="AGL_central"/>
</dbReference>
<evidence type="ECO:0000256" key="10">
    <source>
        <dbReference type="ARBA" id="ARBA00025780"/>
    </source>
</evidence>
<evidence type="ECO:0000256" key="5">
    <source>
        <dbReference type="ARBA" id="ARBA00012560"/>
    </source>
</evidence>
<keyword evidence="8" id="KW-0320">Glycogen biosynthesis</keyword>
<dbReference type="NCBIfam" id="TIGR01531">
    <property type="entry name" value="glyc_debranch"/>
    <property type="match status" value="1"/>
</dbReference>
<keyword evidence="15" id="KW-1185">Reference proteome</keyword>
<dbReference type="EC" id="2.4.1.25" evidence="5"/>
<evidence type="ECO:0000313" key="16">
    <source>
        <dbReference type="WBParaSite" id="Pan_g16959.t1"/>
    </source>
</evidence>
<dbReference type="InterPro" id="IPR017853">
    <property type="entry name" value="GH"/>
</dbReference>
<evidence type="ECO:0000256" key="8">
    <source>
        <dbReference type="ARBA" id="ARBA00023056"/>
    </source>
</evidence>
<dbReference type="Gene3D" id="3.20.20.80">
    <property type="entry name" value="Glycosidases"/>
    <property type="match status" value="2"/>
</dbReference>
<evidence type="ECO:0000313" key="15">
    <source>
        <dbReference type="Proteomes" id="UP000492821"/>
    </source>
</evidence>
<dbReference type="GO" id="GO:0004135">
    <property type="term" value="F:amylo-alpha-1,6-glucosidase activity"/>
    <property type="evidence" value="ECO:0007669"/>
    <property type="project" value="UniProtKB-EC"/>
</dbReference>
<comment type="catalytic activity">
    <reaction evidence="1">
        <text>Transfers a segment of a (1-&gt;4)-alpha-D-glucan to a new position in an acceptor, which may be glucose or a (1-&gt;4)-alpha-D-glucan.</text>
        <dbReference type="EC" id="2.4.1.25"/>
    </reaction>
</comment>
<dbReference type="Pfam" id="PF14702">
    <property type="entry name" value="hGDE_central"/>
    <property type="match status" value="1"/>
</dbReference>
<evidence type="ECO:0000256" key="11">
    <source>
        <dbReference type="ARBA" id="ARBA00031477"/>
    </source>
</evidence>
<dbReference type="InterPro" id="IPR010401">
    <property type="entry name" value="AGL/Gdb1"/>
</dbReference>
<dbReference type="EC" id="3.2.1.33" evidence="6"/>
<keyword evidence="9" id="KW-0511">Multifunctional enzyme</keyword>
<reference evidence="16" key="2">
    <citation type="submission" date="2020-10" db="UniProtKB">
        <authorList>
            <consortium name="WormBaseParasite"/>
        </authorList>
    </citation>
    <scope>IDENTIFICATION</scope>
</reference>
<dbReference type="Gene3D" id="1.50.10.10">
    <property type="match status" value="1"/>
</dbReference>
<evidence type="ECO:0000259" key="13">
    <source>
        <dbReference type="Pfam" id="PF14701"/>
    </source>
</evidence>
<feature type="domain" description="Glycogen debranching enzyme central" evidence="14">
    <location>
        <begin position="675"/>
        <end position="925"/>
    </location>
</feature>
<evidence type="ECO:0000256" key="6">
    <source>
        <dbReference type="ARBA" id="ARBA00012778"/>
    </source>
</evidence>
<dbReference type="Pfam" id="PF06202">
    <property type="entry name" value="GDE_C"/>
    <property type="match status" value="1"/>
</dbReference>
<accession>A0A7E4ZTU8</accession>
<dbReference type="InterPro" id="IPR032790">
    <property type="entry name" value="GDE_C"/>
</dbReference>
<dbReference type="WBParaSite" id="Pan_g16959.t1">
    <property type="protein sequence ID" value="Pan_g16959.t1"/>
    <property type="gene ID" value="Pan_g16959"/>
</dbReference>
<protein>
    <recommendedName>
        <fullName evidence="7">Glycogen debranching enzyme</fullName>
        <ecNumber evidence="5">2.4.1.25</ecNumber>
        <ecNumber evidence="6">3.2.1.33</ecNumber>
    </recommendedName>
    <alternativeName>
        <fullName evidence="11">Glycogen debrancher</fullName>
    </alternativeName>
</protein>
<evidence type="ECO:0000256" key="1">
    <source>
        <dbReference type="ARBA" id="ARBA00000439"/>
    </source>
</evidence>
<evidence type="ECO:0000256" key="3">
    <source>
        <dbReference type="ARBA" id="ARBA00003530"/>
    </source>
</evidence>
<evidence type="ECO:0000259" key="12">
    <source>
        <dbReference type="Pfam" id="PF06202"/>
    </source>
</evidence>
<dbReference type="PANTHER" id="PTHR10569">
    <property type="entry name" value="GLYCOGEN DEBRANCHING ENZYME"/>
    <property type="match status" value="1"/>
</dbReference>
<comment type="subcellular location">
    <subcellularLocation>
        <location evidence="4">Cytoplasm</location>
    </subcellularLocation>
</comment>
<evidence type="ECO:0000256" key="7">
    <source>
        <dbReference type="ARBA" id="ARBA00020723"/>
    </source>
</evidence>
<dbReference type="FunFam" id="3.20.20.80:FF:000070">
    <property type="entry name" value="GDB1p Glycogen debranching enzyme"/>
    <property type="match status" value="1"/>
</dbReference>
<dbReference type="Pfam" id="PF14701">
    <property type="entry name" value="hDGE_amylase"/>
    <property type="match status" value="1"/>
</dbReference>
<dbReference type="Proteomes" id="UP000492821">
    <property type="component" value="Unassembled WGS sequence"/>
</dbReference>
<evidence type="ECO:0000256" key="9">
    <source>
        <dbReference type="ARBA" id="ARBA00023268"/>
    </source>
</evidence>
<dbReference type="GO" id="GO:0005980">
    <property type="term" value="P:glycogen catabolic process"/>
    <property type="evidence" value="ECO:0007669"/>
    <property type="project" value="InterPro"/>
</dbReference>
<dbReference type="PANTHER" id="PTHR10569:SF2">
    <property type="entry name" value="GLYCOGEN DEBRANCHING ENZYME"/>
    <property type="match status" value="1"/>
</dbReference>
<feature type="domain" description="Glycogen debranching enzyme C-terminal" evidence="12">
    <location>
        <begin position="1018"/>
        <end position="1457"/>
    </location>
</feature>
<dbReference type="GO" id="GO:0005737">
    <property type="term" value="C:cytoplasm"/>
    <property type="evidence" value="ECO:0007669"/>
    <property type="project" value="UniProtKB-SubCell"/>
</dbReference>
<dbReference type="InterPro" id="IPR032792">
    <property type="entry name" value="AGL_glucanoTrfase"/>
</dbReference>
<comment type="catalytic activity">
    <reaction evidence="2">
        <text>Hydrolysis of (1-&gt;6)-alpha-D-glucosidic branch linkages in glycogen phosphorylase limit dextrin.</text>
        <dbReference type="EC" id="3.2.1.33"/>
    </reaction>
</comment>
<dbReference type="InterPro" id="IPR012341">
    <property type="entry name" value="6hp_glycosidase-like_sf"/>
</dbReference>
<organism evidence="15 16">
    <name type="scientific">Panagrellus redivivus</name>
    <name type="common">Microworm</name>
    <dbReference type="NCBI Taxonomy" id="6233"/>
    <lineage>
        <taxon>Eukaryota</taxon>
        <taxon>Metazoa</taxon>
        <taxon>Ecdysozoa</taxon>
        <taxon>Nematoda</taxon>
        <taxon>Chromadorea</taxon>
        <taxon>Rhabditida</taxon>
        <taxon>Tylenchina</taxon>
        <taxon>Panagrolaimomorpha</taxon>
        <taxon>Panagrolaimoidea</taxon>
        <taxon>Panagrolaimidae</taxon>
        <taxon>Panagrellus</taxon>
    </lineage>
</organism>
<reference evidence="15" key="1">
    <citation type="journal article" date="2013" name="Genetics">
        <title>The draft genome and transcriptome of Panagrellus redivivus are shaped by the harsh demands of a free-living lifestyle.</title>
        <authorList>
            <person name="Srinivasan J."/>
            <person name="Dillman A.R."/>
            <person name="Macchietto M.G."/>
            <person name="Heikkinen L."/>
            <person name="Lakso M."/>
            <person name="Fracchia K.M."/>
            <person name="Antoshechkin I."/>
            <person name="Mortazavi A."/>
            <person name="Wong G."/>
            <person name="Sternberg P.W."/>
        </authorList>
    </citation>
    <scope>NUCLEOTIDE SEQUENCE [LARGE SCALE GENOMIC DNA]</scope>
    <source>
        <strain evidence="15">MT8872</strain>
    </source>
</reference>
<evidence type="ECO:0000256" key="4">
    <source>
        <dbReference type="ARBA" id="ARBA00004496"/>
    </source>
</evidence>
<dbReference type="GO" id="GO:0005978">
    <property type="term" value="P:glycogen biosynthetic process"/>
    <property type="evidence" value="ECO:0007669"/>
    <property type="project" value="UniProtKB-KW"/>
</dbReference>
<dbReference type="GO" id="GO:0004134">
    <property type="term" value="F:4-alpha-glucanotransferase activity"/>
    <property type="evidence" value="ECO:0007669"/>
    <property type="project" value="UniProtKB-EC"/>
</dbReference>
<name>A0A7E4ZTU8_PANRE</name>
<dbReference type="InterPro" id="IPR006421">
    <property type="entry name" value="Glycogen_debranch_met"/>
</dbReference>
<dbReference type="SUPFAM" id="SSF48208">
    <property type="entry name" value="Six-hairpin glycosidases"/>
    <property type="match status" value="1"/>
</dbReference>
<proteinExistence type="inferred from homology"/>
<sequence length="1463" mass="162948">MTESTTLCIELNAGDHLDGTIFRIQRGWTLRFILGRGLYAREVNLSINPGGKTFKFPEPKTASEFDAFVEFKCTVHGSFRYEFTTSDPSESGTGYFHVFPDWTLGDKKLSLNSLSCVTHLAKLLGPLNEWKSRLEVAHLGGYNLVHLTPIQALGISNSSYSIADYHAPNPSLGAGVTFDDVNTLVRELGDQWGMLFLQDVVWNHAAKNSPWLQEHPECSFNCVNSPHLRPAYVLDRALVHFSREIGSNKFADRGLPAVIDNNAQLGVLWHILRNEFLPSLKLYEFFQINVDRVIDKLATLVEGKEHAISDGPTGLNFVQDFEFRRVGSLVDLDAASRLLLSELGHNRDDPNAVKGALENIRNQLNSINKGIEDGFWGTIDAITNATMGGVEYERVAGHGPKYGAVTDEHPLVTNYFLHPYDTKDVSEDEAHAYDSDKGRFLMACNGWVMSNDPMKNFAQYPSMVYFRRELIAWGDCIKLNYGEKPEDCPYLWEYMTEYTVTCAKIFQGLRIDNCHSTPIHVAEYLLNKAREIRPDIYVVAELFTGDEYLDNVFVNRLGITSLIREAQNAPDSHEQGRFVYRYGGDPVGAFTTKDVRPAPASVAHALFFDQTHDNPPPVQKRTAYDHVPTAAMTSIAFCASGSTRGYDEFMAYHVDVVKEDRLYATWPQVEALGGGMVKARKLFSDLHFNLCAEGYSEIFVDQINPDIVGVTRHNPVTHESVLLVSHCAFSGFNWSANCRSIHIADDIDKILFEVKTVENSVDSDGSNNESFLAGNPKYGVEVYENVPFAKSSAVRIEGGEIHFTGFPSGSVIAFKIKPKPSTTASTSQIRELVTSQKTKNDLKAALKPLSLQKLNFILFRCEKEDQSEFGEGSYDLPNVGKFVYCGIEGIYPVIKKIQQTNDLGHPLCANLRDGLWLVDYINRRLRRVEALKGVADIFEGALKPLEQVPHFLRPAYFEMIFAYLRSVVVEVTLSKLDSVVYGKTTLGKQLGLNSVAFLADIASARMPPVVNPALEAGDDQPNSLSAGLPHFAEGIWRNWGRDTFIALPGLLLATGRFDDAKNIILAFAGALRHGLIPNLLGEGKCSRYNCRDAVWFWLFSILEYVDEAPEGAKIFDAEVLRIYPQDDSPYTTDVKQKLHETMNEALQKHYAGISFRERNAGHQIDEQMQHDGFNVEVGIDEDTGFVRGGNRLNCGTWMDKMGSSEQAGNKGLPATPRDGAAVELQGLAVFVADNLDKLHKNGVYPYDGLKAEGKPTLSWSDWASKLRKSFEKHFYVEADSTAPLVNKREIIKDTVGASEPFADFQLRPNFVVALAAVPDLLPAEKAWKAIEAATKYLIGPLGIKTLDPEDWAYHGDYNNDEQSHNKATAHGWNYHQGPEWVWLAGLYLKALVLVAKRLPGGEATQKALKIVKTRIYAYKKHIATSDWRSLPELTNSNGSFCPASCAAQAWSIGCLIEALAVLD</sequence>
<feature type="domain" description="Glycogen debranching enzyme glucanotransferase" evidence="13">
    <location>
        <begin position="107"/>
        <end position="537"/>
    </location>
</feature>
<comment type="function">
    <text evidence="3">Multifunctional enzyme acting as 1,4-alpha-D-glucan:1,4-alpha-D-glucan 4-alpha-D-glycosyltransferase and amylo-1,6-glucosidase in glycogen degradation.</text>
</comment>
<dbReference type="FunFam" id="3.20.20.80:FF:000108">
    <property type="entry name" value="glycogen debranching enzyme"/>
    <property type="match status" value="1"/>
</dbReference>
<comment type="similarity">
    <text evidence="10">Belongs to the glycogen debranching enzyme family.</text>
</comment>
<evidence type="ECO:0000256" key="2">
    <source>
        <dbReference type="ARBA" id="ARBA00000927"/>
    </source>
</evidence>
<evidence type="ECO:0000259" key="14">
    <source>
        <dbReference type="Pfam" id="PF14702"/>
    </source>
</evidence>
<dbReference type="SUPFAM" id="SSF51445">
    <property type="entry name" value="(Trans)glycosidases"/>
    <property type="match status" value="1"/>
</dbReference>
<dbReference type="InterPro" id="IPR008928">
    <property type="entry name" value="6-hairpin_glycosidase_sf"/>
</dbReference>
<dbReference type="CDD" id="cd11327">
    <property type="entry name" value="AmyAc_Glg_debranch_2"/>
    <property type="match status" value="1"/>
</dbReference>